<comment type="caution">
    <text evidence="2">The sequence shown here is derived from an EMBL/GenBank/DDBJ whole genome shotgun (WGS) entry which is preliminary data.</text>
</comment>
<dbReference type="SMART" id="SM00028">
    <property type="entry name" value="TPR"/>
    <property type="match status" value="6"/>
</dbReference>
<dbReference type="InterPro" id="IPR011990">
    <property type="entry name" value="TPR-like_helical_dom_sf"/>
</dbReference>
<dbReference type="EMBL" id="QGGL01000025">
    <property type="protein sequence ID" value="PWK05218.1"/>
    <property type="molecule type" value="Genomic_DNA"/>
</dbReference>
<dbReference type="PANTHER" id="PTHR37038">
    <property type="entry name" value="TRANSCRIPTIONAL REGULATOR-RELATED"/>
    <property type="match status" value="1"/>
</dbReference>
<dbReference type="InterPro" id="IPR010982">
    <property type="entry name" value="Lambda_DNA-bd_dom_sf"/>
</dbReference>
<keyword evidence="3" id="KW-1185">Reference proteome</keyword>
<reference evidence="2 3" key="1">
    <citation type="submission" date="2018-05" db="EMBL/GenBank/DDBJ databases">
        <title>Genomic Encyclopedia of Type Strains, Phase IV (KMG-IV): sequencing the most valuable type-strain genomes for metagenomic binning, comparative biology and taxonomic classification.</title>
        <authorList>
            <person name="Goeker M."/>
        </authorList>
    </citation>
    <scope>NUCLEOTIDE SEQUENCE [LARGE SCALE GENOMIC DNA]</scope>
    <source>
        <strain evidence="2 3">DSM 18773</strain>
    </source>
</reference>
<dbReference type="Proteomes" id="UP000245634">
    <property type="component" value="Unassembled WGS sequence"/>
</dbReference>
<name>A0A316DQ10_9BACL</name>
<dbReference type="SUPFAM" id="SSF47413">
    <property type="entry name" value="lambda repressor-like DNA-binding domains"/>
    <property type="match status" value="1"/>
</dbReference>
<dbReference type="InterPro" id="IPR001387">
    <property type="entry name" value="Cro/C1-type_HTH"/>
</dbReference>
<dbReference type="Pfam" id="PF01381">
    <property type="entry name" value="HTH_3"/>
    <property type="match status" value="1"/>
</dbReference>
<dbReference type="PROSITE" id="PS50943">
    <property type="entry name" value="HTH_CROC1"/>
    <property type="match status" value="1"/>
</dbReference>
<accession>A0A316DQ10</accession>
<dbReference type="AlphaFoldDB" id="A0A316DQ10"/>
<dbReference type="SMART" id="SM00530">
    <property type="entry name" value="HTH_XRE"/>
    <property type="match status" value="1"/>
</dbReference>
<dbReference type="RefSeq" id="WP_109691233.1">
    <property type="nucleotide sequence ID" value="NZ_QGGL01000025.1"/>
</dbReference>
<dbReference type="Gene3D" id="1.10.260.40">
    <property type="entry name" value="lambda repressor-like DNA-binding domains"/>
    <property type="match status" value="1"/>
</dbReference>
<sequence>MKIGVISMTMAMEERNRLIGENLRKYRLLKGLTQDELAEGLCSVSQLSKVENGKTYLKRTILKEMANRLGVTVERIESQDALLEELSETLQLAQDSHTAGNVPKALELTQEVVQQSRNFGYEDLYLNSILLECQLLNSVNQCARVIGIVQDLFQGDVCLSDSYKVMFQFELGNAHERSGNLMDAYDAFSRAESYFDQFEGDTDTRYKINYALGRSNFIMNNNRTALRYFEKAEQIAQELSRHLWLIRARYMKATMLKRLGDYEQAEIIFTTTLKEAQDNQFLLDVGLINSNMGCMFLEKGEYGSAQTHLTRALKVYEILDQTYYKADTLFHLAKLKYQEGDLERAKEVIEKLMVDTEPVANQTYIDRAKAIRLLSFIKRDLGDFEGQITQLGNALKIFEDNYVMLEAYKVAKEIADLFFEKNDSRAVEMYRKAVQCNEGFLTLNGRG</sequence>
<dbReference type="GO" id="GO:0003677">
    <property type="term" value="F:DNA binding"/>
    <property type="evidence" value="ECO:0007669"/>
    <property type="project" value="InterPro"/>
</dbReference>
<evidence type="ECO:0000259" key="1">
    <source>
        <dbReference type="PROSITE" id="PS50943"/>
    </source>
</evidence>
<protein>
    <submittedName>
        <fullName evidence="2">Tetratricopeptide repeat protein</fullName>
    </submittedName>
</protein>
<proteinExistence type="predicted"/>
<gene>
    <name evidence="2" type="ORF">C7459_12540</name>
</gene>
<evidence type="ECO:0000313" key="3">
    <source>
        <dbReference type="Proteomes" id="UP000245634"/>
    </source>
</evidence>
<dbReference type="Pfam" id="PF13181">
    <property type="entry name" value="TPR_8"/>
    <property type="match status" value="1"/>
</dbReference>
<feature type="domain" description="HTH cro/C1-type" evidence="1">
    <location>
        <begin position="23"/>
        <end position="76"/>
    </location>
</feature>
<dbReference type="Pfam" id="PF13424">
    <property type="entry name" value="TPR_12"/>
    <property type="match status" value="1"/>
</dbReference>
<dbReference type="CDD" id="cd00093">
    <property type="entry name" value="HTH_XRE"/>
    <property type="match status" value="1"/>
</dbReference>
<organism evidence="2 3">
    <name type="scientific">Tumebacillus permanentifrigoris</name>
    <dbReference type="NCBI Taxonomy" id="378543"/>
    <lineage>
        <taxon>Bacteria</taxon>
        <taxon>Bacillati</taxon>
        <taxon>Bacillota</taxon>
        <taxon>Bacilli</taxon>
        <taxon>Bacillales</taxon>
        <taxon>Alicyclobacillaceae</taxon>
        <taxon>Tumebacillus</taxon>
    </lineage>
</organism>
<dbReference type="InterPro" id="IPR053163">
    <property type="entry name" value="HTH-type_regulator_Rgg"/>
</dbReference>
<evidence type="ECO:0000313" key="2">
    <source>
        <dbReference type="EMBL" id="PWK05218.1"/>
    </source>
</evidence>
<dbReference type="Gene3D" id="1.25.40.10">
    <property type="entry name" value="Tetratricopeptide repeat domain"/>
    <property type="match status" value="1"/>
</dbReference>
<dbReference type="InterPro" id="IPR019734">
    <property type="entry name" value="TPR_rpt"/>
</dbReference>
<dbReference type="SUPFAM" id="SSF48452">
    <property type="entry name" value="TPR-like"/>
    <property type="match status" value="2"/>
</dbReference>
<dbReference type="OrthoDB" id="252257at2"/>